<dbReference type="RefSeq" id="WP_044225046.1">
    <property type="nucleotide sequence ID" value="NZ_JRYR02000001.1"/>
</dbReference>
<dbReference type="Proteomes" id="UP000179797">
    <property type="component" value="Unassembled WGS sequence"/>
</dbReference>
<evidence type="ECO:0008006" key="3">
    <source>
        <dbReference type="Google" id="ProtNLM"/>
    </source>
</evidence>
<evidence type="ECO:0000313" key="2">
    <source>
        <dbReference type="Proteomes" id="UP000179797"/>
    </source>
</evidence>
<accession>A0A1S1YZ46</accession>
<dbReference type="Pfam" id="PF19788">
    <property type="entry name" value="DUF6272"/>
    <property type="match status" value="1"/>
</dbReference>
<protein>
    <recommendedName>
        <fullName evidence="3">Histidine kinase/HSP90-like ATPase domain-containing protein</fullName>
    </recommendedName>
</protein>
<gene>
    <name evidence="1" type="ORF">NH26_07850</name>
</gene>
<dbReference type="InterPro" id="IPR046239">
    <property type="entry name" value="DUF6272"/>
</dbReference>
<reference evidence="1 2" key="1">
    <citation type="journal article" date="2012" name="Int. J. Syst. Evol. Microbiol.">
        <title>Flammeovirga pacifica sp. nov., isolated from deep-sea sediment.</title>
        <authorList>
            <person name="Xu H."/>
            <person name="Fu Y."/>
            <person name="Yang N."/>
            <person name="Ding Z."/>
            <person name="Lai Q."/>
            <person name="Zeng R."/>
        </authorList>
    </citation>
    <scope>NUCLEOTIDE SEQUENCE [LARGE SCALE GENOMIC DNA]</scope>
    <source>
        <strain evidence="2">DSM 24597 / LMG 26175 / WPAGA1</strain>
    </source>
</reference>
<dbReference type="NCBIfam" id="NF038262">
    <property type="entry name" value="SiaB_fam_kinase"/>
    <property type="match status" value="1"/>
</dbReference>
<name>A0A1S1YZ46_FLAPC</name>
<comment type="caution">
    <text evidence="1">The sequence shown here is derived from an EMBL/GenBank/DDBJ whole genome shotgun (WGS) entry which is preliminary data.</text>
</comment>
<evidence type="ECO:0000313" key="1">
    <source>
        <dbReference type="EMBL" id="OHX66272.1"/>
    </source>
</evidence>
<dbReference type="AlphaFoldDB" id="A0A1S1YZ46"/>
<organism evidence="1 2">
    <name type="scientific">Flammeovirga pacifica</name>
    <dbReference type="NCBI Taxonomy" id="915059"/>
    <lineage>
        <taxon>Bacteria</taxon>
        <taxon>Pseudomonadati</taxon>
        <taxon>Bacteroidota</taxon>
        <taxon>Cytophagia</taxon>
        <taxon>Cytophagales</taxon>
        <taxon>Flammeovirgaceae</taxon>
        <taxon>Flammeovirga</taxon>
    </lineage>
</organism>
<proteinExistence type="predicted"/>
<dbReference type="OrthoDB" id="1117715at2"/>
<keyword evidence="2" id="KW-1185">Reference proteome</keyword>
<sequence length="185" mass="21168">MAYIEHFSVKTFKQQLSERQISLAFQGIFSQDVLALIGKSLRNTQESRVIAKRLFAIVIEMAQNIHHYSAEKQYSEKDARDIGVGIVAIAEDDDHYIITSGNCIIKTEVPPLIERANYINGLDADELKKFYREQRKMPQREGKPGANLGFIDMVRKSGNPVEINIKDYDETRSFFILSVKVNKEL</sequence>
<dbReference type="EMBL" id="JRYR02000001">
    <property type="protein sequence ID" value="OHX66272.1"/>
    <property type="molecule type" value="Genomic_DNA"/>
</dbReference>
<dbReference type="STRING" id="915059.NH26_07850"/>